<dbReference type="PANTHER" id="PTHR38248:SF2">
    <property type="entry name" value="FUNK1 11"/>
    <property type="match status" value="1"/>
</dbReference>
<sequence length="221" mass="25139">TRAYPVNEKTGKIYFLKDSWRIAAPESDVLKDLNATDVRNAPLLICGGDISNHIKWPRPLIIKDGAQSDTGGVDPSYKQYQWLCDTKHIHYRLTEGVIGMHLDKFTSTKEMMTIVRDAFIGDTALTKCNILHRDVSGNNIMTKRGEERGILNDWDLTKRTNSLSPHRHERAGTWKFISTLNLMIPGKVHEVQDDLESFILVVLYHALRYSTHNGIDKLPAI</sequence>
<proteinExistence type="predicted"/>
<gene>
    <name evidence="2" type="ORF">BDZ94DRAFT_1172350</name>
</gene>
<dbReference type="Gene3D" id="1.10.510.10">
    <property type="entry name" value="Transferase(Phosphotransferase) domain 1"/>
    <property type="match status" value="1"/>
</dbReference>
<name>A0A9P5XYQ0_9AGAR</name>
<dbReference type="PANTHER" id="PTHR38248">
    <property type="entry name" value="FUNK1 6"/>
    <property type="match status" value="1"/>
</dbReference>
<dbReference type="Proteomes" id="UP000807353">
    <property type="component" value="Unassembled WGS sequence"/>
</dbReference>
<evidence type="ECO:0000313" key="3">
    <source>
        <dbReference type="Proteomes" id="UP000807353"/>
    </source>
</evidence>
<dbReference type="EMBL" id="MU150323">
    <property type="protein sequence ID" value="KAF9459119.1"/>
    <property type="molecule type" value="Genomic_DNA"/>
</dbReference>
<keyword evidence="3" id="KW-1185">Reference proteome</keyword>
<protein>
    <recommendedName>
        <fullName evidence="1">Fungal-type protein kinase domain-containing protein</fullName>
    </recommendedName>
</protein>
<dbReference type="InterPro" id="IPR040976">
    <property type="entry name" value="Pkinase_fungal"/>
</dbReference>
<organism evidence="2 3">
    <name type="scientific">Collybia nuda</name>
    <dbReference type="NCBI Taxonomy" id="64659"/>
    <lineage>
        <taxon>Eukaryota</taxon>
        <taxon>Fungi</taxon>
        <taxon>Dikarya</taxon>
        <taxon>Basidiomycota</taxon>
        <taxon>Agaricomycotina</taxon>
        <taxon>Agaricomycetes</taxon>
        <taxon>Agaricomycetidae</taxon>
        <taxon>Agaricales</taxon>
        <taxon>Tricholomatineae</taxon>
        <taxon>Clitocybaceae</taxon>
        <taxon>Collybia</taxon>
    </lineage>
</organism>
<feature type="domain" description="Fungal-type protein kinase" evidence="1">
    <location>
        <begin position="80"/>
        <end position="204"/>
    </location>
</feature>
<reference evidence="2" key="1">
    <citation type="submission" date="2020-11" db="EMBL/GenBank/DDBJ databases">
        <authorList>
            <consortium name="DOE Joint Genome Institute"/>
            <person name="Ahrendt S."/>
            <person name="Riley R."/>
            <person name="Andreopoulos W."/>
            <person name="Labutti K."/>
            <person name="Pangilinan J."/>
            <person name="Ruiz-Duenas F.J."/>
            <person name="Barrasa J.M."/>
            <person name="Sanchez-Garcia M."/>
            <person name="Camarero S."/>
            <person name="Miyauchi S."/>
            <person name="Serrano A."/>
            <person name="Linde D."/>
            <person name="Babiker R."/>
            <person name="Drula E."/>
            <person name="Ayuso-Fernandez I."/>
            <person name="Pacheco R."/>
            <person name="Padilla G."/>
            <person name="Ferreira P."/>
            <person name="Barriuso J."/>
            <person name="Kellner H."/>
            <person name="Castanera R."/>
            <person name="Alfaro M."/>
            <person name="Ramirez L."/>
            <person name="Pisabarro A.G."/>
            <person name="Kuo A."/>
            <person name="Tritt A."/>
            <person name="Lipzen A."/>
            <person name="He G."/>
            <person name="Yan M."/>
            <person name="Ng V."/>
            <person name="Cullen D."/>
            <person name="Martin F."/>
            <person name="Rosso M.-N."/>
            <person name="Henrissat B."/>
            <person name="Hibbett D."/>
            <person name="Martinez A.T."/>
            <person name="Grigoriev I.V."/>
        </authorList>
    </citation>
    <scope>NUCLEOTIDE SEQUENCE</scope>
    <source>
        <strain evidence="2">CBS 247.69</strain>
    </source>
</reference>
<dbReference type="SUPFAM" id="SSF56112">
    <property type="entry name" value="Protein kinase-like (PK-like)"/>
    <property type="match status" value="1"/>
</dbReference>
<evidence type="ECO:0000259" key="1">
    <source>
        <dbReference type="Pfam" id="PF17667"/>
    </source>
</evidence>
<dbReference type="Pfam" id="PF17667">
    <property type="entry name" value="Pkinase_fungal"/>
    <property type="match status" value="1"/>
</dbReference>
<dbReference type="AlphaFoldDB" id="A0A9P5XYQ0"/>
<dbReference type="InterPro" id="IPR011009">
    <property type="entry name" value="Kinase-like_dom_sf"/>
</dbReference>
<feature type="non-terminal residue" evidence="2">
    <location>
        <position position="1"/>
    </location>
</feature>
<evidence type="ECO:0000313" key="2">
    <source>
        <dbReference type="EMBL" id="KAF9459119.1"/>
    </source>
</evidence>
<accession>A0A9P5XYQ0</accession>
<comment type="caution">
    <text evidence="2">The sequence shown here is derived from an EMBL/GenBank/DDBJ whole genome shotgun (WGS) entry which is preliminary data.</text>
</comment>
<dbReference type="OrthoDB" id="2747778at2759"/>